<feature type="region of interest" description="Disordered" evidence="1">
    <location>
        <begin position="1"/>
        <end position="33"/>
    </location>
</feature>
<dbReference type="EMBL" id="SPHZ02000009">
    <property type="protein sequence ID" value="KAF0898683.1"/>
    <property type="molecule type" value="Genomic_DNA"/>
</dbReference>
<accession>A0A6G1CGF2</accession>
<evidence type="ECO:0000313" key="2">
    <source>
        <dbReference type="EMBL" id="KAF0898683.1"/>
    </source>
</evidence>
<reference evidence="2 3" key="1">
    <citation type="submission" date="2019-11" db="EMBL/GenBank/DDBJ databases">
        <title>Whole genome sequence of Oryza granulata.</title>
        <authorList>
            <person name="Li W."/>
        </authorList>
    </citation>
    <scope>NUCLEOTIDE SEQUENCE [LARGE SCALE GENOMIC DNA]</scope>
    <source>
        <strain evidence="3">cv. Menghai</strain>
        <tissue evidence="2">Leaf</tissue>
    </source>
</reference>
<dbReference type="Proteomes" id="UP000479710">
    <property type="component" value="Unassembled WGS sequence"/>
</dbReference>
<proteinExistence type="predicted"/>
<protein>
    <submittedName>
        <fullName evidence="2">Uncharacterized protein</fullName>
    </submittedName>
</protein>
<name>A0A6G1CGF2_9ORYZ</name>
<sequence length="86" mass="9592">MARIARRSSSRLMRPSRSTSNRFSHSLNSSTVMSPSSDRVVVATVTFLIAIYLSVHRPSSSSLPRLALAPINQQWRCFSVAKLKTE</sequence>
<feature type="compositionally biased region" description="Polar residues" evidence="1">
    <location>
        <begin position="21"/>
        <end position="33"/>
    </location>
</feature>
<dbReference type="AlphaFoldDB" id="A0A6G1CGF2"/>
<evidence type="ECO:0000313" key="3">
    <source>
        <dbReference type="Proteomes" id="UP000479710"/>
    </source>
</evidence>
<evidence type="ECO:0000256" key="1">
    <source>
        <dbReference type="SAM" id="MobiDB-lite"/>
    </source>
</evidence>
<feature type="compositionally biased region" description="Low complexity" evidence="1">
    <location>
        <begin position="10"/>
        <end position="20"/>
    </location>
</feature>
<comment type="caution">
    <text evidence="2">The sequence shown here is derived from an EMBL/GenBank/DDBJ whole genome shotgun (WGS) entry which is preliminary data.</text>
</comment>
<keyword evidence="3" id="KW-1185">Reference proteome</keyword>
<gene>
    <name evidence="2" type="ORF">E2562_009301</name>
</gene>
<organism evidence="2 3">
    <name type="scientific">Oryza meyeriana var. granulata</name>
    <dbReference type="NCBI Taxonomy" id="110450"/>
    <lineage>
        <taxon>Eukaryota</taxon>
        <taxon>Viridiplantae</taxon>
        <taxon>Streptophyta</taxon>
        <taxon>Embryophyta</taxon>
        <taxon>Tracheophyta</taxon>
        <taxon>Spermatophyta</taxon>
        <taxon>Magnoliopsida</taxon>
        <taxon>Liliopsida</taxon>
        <taxon>Poales</taxon>
        <taxon>Poaceae</taxon>
        <taxon>BOP clade</taxon>
        <taxon>Oryzoideae</taxon>
        <taxon>Oryzeae</taxon>
        <taxon>Oryzinae</taxon>
        <taxon>Oryza</taxon>
        <taxon>Oryza meyeriana</taxon>
    </lineage>
</organism>